<evidence type="ECO:0000313" key="1">
    <source>
        <dbReference type="EMBL" id="PEK23267.1"/>
    </source>
</evidence>
<dbReference type="PANTHER" id="PTHR38460:SF1">
    <property type="entry name" value="TAUTOMERASE YOLI-RELATED"/>
    <property type="match status" value="1"/>
</dbReference>
<dbReference type="InterPro" id="IPR014347">
    <property type="entry name" value="Tautomerase/MIF_sf"/>
</dbReference>
<dbReference type="Proteomes" id="UP000220435">
    <property type="component" value="Unassembled WGS sequence"/>
</dbReference>
<evidence type="ECO:0000313" key="4">
    <source>
        <dbReference type="Proteomes" id="UP000220435"/>
    </source>
</evidence>
<dbReference type="Pfam" id="PF14552">
    <property type="entry name" value="Tautomerase_2"/>
    <property type="match status" value="1"/>
</dbReference>
<name>A0A1D3P0S6_9BACI</name>
<keyword evidence="2" id="KW-0670">Pyruvate</keyword>
<dbReference type="RefSeq" id="WP_001117406.1">
    <property type="nucleotide sequence ID" value="NZ_CP032365.1"/>
</dbReference>
<proteinExistence type="predicted"/>
<organism evidence="2 3">
    <name type="scientific">Bacillus wiedmannii</name>
    <dbReference type="NCBI Taxonomy" id="1890302"/>
    <lineage>
        <taxon>Bacteria</taxon>
        <taxon>Bacillati</taxon>
        <taxon>Bacillota</taxon>
        <taxon>Bacilli</taxon>
        <taxon>Bacillales</taxon>
        <taxon>Bacillaceae</taxon>
        <taxon>Bacillus</taxon>
        <taxon>Bacillus cereus group</taxon>
    </lineage>
</organism>
<evidence type="ECO:0000313" key="3">
    <source>
        <dbReference type="Proteomes" id="UP000183507"/>
    </source>
</evidence>
<protein>
    <submittedName>
        <fullName evidence="2">Phenylpyruvate tautomerase PptA, 4-oxalocrotonate tautomerase family</fullName>
    </submittedName>
    <submittedName>
        <fullName evidence="1">Tautomerase family protein</fullName>
    </submittedName>
</protein>
<dbReference type="EMBL" id="NUFG01000011">
    <property type="protein sequence ID" value="PEK23267.1"/>
    <property type="molecule type" value="Genomic_DNA"/>
</dbReference>
<evidence type="ECO:0000313" key="2">
    <source>
        <dbReference type="EMBL" id="SDC08162.1"/>
    </source>
</evidence>
<sequence>MPFVTVYHPEKLSDNKLLKNVSKQIHHSLIEHFNIPENDYFQMFLPYPSHQLFYNSSYLLEGSIKRSNNMIYVSITCGPGRTINQKKDLYKAIATITANILQISTADVFITLHETPIENWSFGQGIAQMLNQHNN</sequence>
<dbReference type="GeneID" id="51134124"/>
<dbReference type="AlphaFoldDB" id="A0A1D3P0S6"/>
<dbReference type="InterPro" id="IPR037479">
    <property type="entry name" value="Tauto_MSAD"/>
</dbReference>
<dbReference type="SUPFAM" id="SSF55331">
    <property type="entry name" value="Tautomerase/MIF"/>
    <property type="match status" value="1"/>
</dbReference>
<reference evidence="3" key="2">
    <citation type="submission" date="2016-10" db="EMBL/GenBank/DDBJ databases">
        <authorList>
            <person name="Varghese N."/>
        </authorList>
    </citation>
    <scope>NUCLEOTIDE SEQUENCE [LARGE SCALE GENOMIC DNA]</scope>
    <source>
        <strain evidence="3">KPR-7A</strain>
    </source>
</reference>
<accession>A0A1D3P0S6</accession>
<reference evidence="2" key="1">
    <citation type="submission" date="2016-10" db="EMBL/GenBank/DDBJ databases">
        <authorList>
            <person name="de Groot N.N."/>
        </authorList>
    </citation>
    <scope>NUCLEOTIDE SEQUENCE [LARGE SCALE GENOMIC DNA]</scope>
    <source>
        <strain evidence="2">KPR-7A</strain>
    </source>
</reference>
<accession>A0A2A7XMU8</accession>
<dbReference type="PANTHER" id="PTHR38460">
    <property type="entry name" value="TAUTOMERASE YOLI-RELATED"/>
    <property type="match status" value="1"/>
</dbReference>
<dbReference type="Proteomes" id="UP000183507">
    <property type="component" value="Unassembled WGS sequence"/>
</dbReference>
<dbReference type="EMBL" id="FMZR01000001">
    <property type="protein sequence ID" value="SDC08162.1"/>
    <property type="molecule type" value="Genomic_DNA"/>
</dbReference>
<dbReference type="PATRIC" id="fig|1396.441.peg.5058"/>
<reference evidence="1 4" key="3">
    <citation type="submission" date="2017-09" db="EMBL/GenBank/DDBJ databases">
        <title>Large-scale bioinformatics analysis of Bacillus genomes uncovers conserved roles of natural products in bacterial physiology.</title>
        <authorList>
            <consortium name="Agbiome Team Llc"/>
            <person name="Bleich R.M."/>
            <person name="Kirk G.J."/>
            <person name="Santa Maria K.C."/>
            <person name="Allen S.E."/>
            <person name="Farag S."/>
            <person name="Shank E.A."/>
            <person name="Bowers A."/>
        </authorList>
    </citation>
    <scope>NUCLEOTIDE SEQUENCE [LARGE SCALE GENOMIC DNA]</scope>
    <source>
        <strain evidence="1 4">AFS000414</strain>
    </source>
</reference>
<dbReference type="Gene3D" id="3.30.429.10">
    <property type="entry name" value="Macrophage Migration Inhibitory Factor"/>
    <property type="match status" value="1"/>
</dbReference>
<gene>
    <name evidence="1" type="ORF">CN694_19000</name>
    <name evidence="2" type="ORF">SAMN04487767_101171</name>
</gene>